<dbReference type="GO" id="GO:0005829">
    <property type="term" value="C:cytosol"/>
    <property type="evidence" value="ECO:0007669"/>
    <property type="project" value="TreeGrafter"/>
</dbReference>
<accession>A0A3B0X8Z7</accession>
<name>A0A3B0X8Z7_9ZZZZ</name>
<proteinExistence type="inferred from homology"/>
<evidence type="ECO:0000256" key="3">
    <source>
        <dbReference type="ARBA" id="ARBA00023239"/>
    </source>
</evidence>
<reference evidence="4" key="1">
    <citation type="submission" date="2018-06" db="EMBL/GenBank/DDBJ databases">
        <authorList>
            <person name="Zhirakovskaya E."/>
        </authorList>
    </citation>
    <scope>NUCLEOTIDE SEQUENCE</scope>
</reference>
<dbReference type="PANTHER" id="PTHR38683:SF1">
    <property type="entry name" value="CHORISMATE PYRUVATE-LYASE"/>
    <property type="match status" value="1"/>
</dbReference>
<keyword evidence="3 4" id="KW-0456">Lyase</keyword>
<evidence type="ECO:0000256" key="2">
    <source>
        <dbReference type="ARBA" id="ARBA00022688"/>
    </source>
</evidence>
<dbReference type="GO" id="GO:0006744">
    <property type="term" value="P:ubiquinone biosynthetic process"/>
    <property type="evidence" value="ECO:0007669"/>
    <property type="project" value="UniProtKB-KW"/>
</dbReference>
<gene>
    <name evidence="4" type="ORF">MNBD_GAMMA08-3103</name>
</gene>
<dbReference type="EMBL" id="UOFH01000114">
    <property type="protein sequence ID" value="VAW59932.1"/>
    <property type="molecule type" value="Genomic_DNA"/>
</dbReference>
<dbReference type="SUPFAM" id="SSF64288">
    <property type="entry name" value="Chorismate lyase-like"/>
    <property type="match status" value="1"/>
</dbReference>
<sequence length="180" mass="20542">MSGYHTRLRWCNQKQCISNSLDAEIKKWLFDSSSLTTRLISHCDKIFSVKVLSVSRATPTPDEIKALNLKPRSQAIIRQVLLLCGDQPVVYARTIIPVSSMRGSLRGIVLLGNKSLGAVLFADKEMQRKPMQVTSVKAQHKFQRWMQYTGEKTVWGRRSVFVLKKQNLLVSEFFLPELFG</sequence>
<evidence type="ECO:0000256" key="1">
    <source>
        <dbReference type="ARBA" id="ARBA00022490"/>
    </source>
</evidence>
<dbReference type="HAMAP" id="MF_01632">
    <property type="entry name" value="UbiC"/>
    <property type="match status" value="1"/>
</dbReference>
<dbReference type="Pfam" id="PF04345">
    <property type="entry name" value="Chor_lyase"/>
    <property type="match status" value="1"/>
</dbReference>
<protein>
    <submittedName>
        <fullName evidence="4">Chorismate--pyruvate lyase</fullName>
        <ecNumber evidence="4">4.1.3.40</ecNumber>
    </submittedName>
</protein>
<keyword evidence="1" id="KW-0963">Cytoplasm</keyword>
<dbReference type="EC" id="4.1.3.40" evidence="4"/>
<dbReference type="InterPro" id="IPR007440">
    <property type="entry name" value="Chorismate--pyruvate_lyase"/>
</dbReference>
<keyword evidence="2" id="KW-0831">Ubiquinone biosynthesis</keyword>
<evidence type="ECO:0000313" key="4">
    <source>
        <dbReference type="EMBL" id="VAW59932.1"/>
    </source>
</evidence>
<keyword evidence="4" id="KW-0670">Pyruvate</keyword>
<dbReference type="Gene3D" id="3.40.1410.10">
    <property type="entry name" value="Chorismate lyase-like"/>
    <property type="match status" value="1"/>
</dbReference>
<dbReference type="PANTHER" id="PTHR38683">
    <property type="entry name" value="CHORISMATE PYRUVATE-LYASE"/>
    <property type="match status" value="1"/>
</dbReference>
<organism evidence="4">
    <name type="scientific">hydrothermal vent metagenome</name>
    <dbReference type="NCBI Taxonomy" id="652676"/>
    <lineage>
        <taxon>unclassified sequences</taxon>
        <taxon>metagenomes</taxon>
        <taxon>ecological metagenomes</taxon>
    </lineage>
</organism>
<dbReference type="AlphaFoldDB" id="A0A3B0X8Z7"/>
<dbReference type="GO" id="GO:0008813">
    <property type="term" value="F:chorismate lyase activity"/>
    <property type="evidence" value="ECO:0007669"/>
    <property type="project" value="UniProtKB-EC"/>
</dbReference>
<dbReference type="InterPro" id="IPR028978">
    <property type="entry name" value="Chorismate_lyase_/UTRA_dom_sf"/>
</dbReference>